<dbReference type="SUPFAM" id="SSF52540">
    <property type="entry name" value="P-loop containing nucleoside triphosphate hydrolases"/>
    <property type="match status" value="1"/>
</dbReference>
<keyword evidence="1" id="KW-0813">Transport</keyword>
<dbReference type="RefSeq" id="WP_134518533.1">
    <property type="nucleotide sequence ID" value="NZ_SOHE01000021.1"/>
</dbReference>
<dbReference type="EC" id="7.6.2.9" evidence="4"/>
<proteinExistence type="predicted"/>
<dbReference type="InterPro" id="IPR027417">
    <property type="entry name" value="P-loop_NTPase"/>
</dbReference>
<keyword evidence="2" id="KW-0547">Nucleotide-binding</keyword>
<dbReference type="GO" id="GO:0016887">
    <property type="term" value="F:ATP hydrolysis activity"/>
    <property type="evidence" value="ECO:0007669"/>
    <property type="project" value="InterPro"/>
</dbReference>
<dbReference type="Pfam" id="PF00005">
    <property type="entry name" value="ABC_tran"/>
    <property type="match status" value="1"/>
</dbReference>
<dbReference type="SUPFAM" id="SSF50331">
    <property type="entry name" value="MOP-like"/>
    <property type="match status" value="1"/>
</dbReference>
<dbReference type="InterPro" id="IPR003439">
    <property type="entry name" value="ABC_transporter-like_ATP-bd"/>
</dbReference>
<dbReference type="GO" id="GO:0005524">
    <property type="term" value="F:ATP binding"/>
    <property type="evidence" value="ECO:0007669"/>
    <property type="project" value="UniProtKB-KW"/>
</dbReference>
<dbReference type="Gene3D" id="3.40.50.300">
    <property type="entry name" value="P-loop containing nucleotide triphosphate hydrolases"/>
    <property type="match status" value="1"/>
</dbReference>
<evidence type="ECO:0000256" key="4">
    <source>
        <dbReference type="ARBA" id="ARBA00066388"/>
    </source>
</evidence>
<keyword evidence="8" id="KW-1185">Reference proteome</keyword>
<name>A0A4R9A754_9MICO</name>
<evidence type="ECO:0000256" key="3">
    <source>
        <dbReference type="ARBA" id="ARBA00022840"/>
    </source>
</evidence>
<dbReference type="InterPro" id="IPR008995">
    <property type="entry name" value="Mo/tungstate-bd_C_term_dom"/>
</dbReference>
<dbReference type="GO" id="GO:0015418">
    <property type="term" value="F:ABC-type quaternary ammonium compound transporting activity"/>
    <property type="evidence" value="ECO:0007669"/>
    <property type="project" value="UniProtKB-EC"/>
</dbReference>
<evidence type="ECO:0000313" key="7">
    <source>
        <dbReference type="EMBL" id="TFD53424.1"/>
    </source>
</evidence>
<dbReference type="InterPro" id="IPR050093">
    <property type="entry name" value="ABC_SmlMolc_Importer"/>
</dbReference>
<dbReference type="PROSITE" id="PS50893">
    <property type="entry name" value="ABC_TRANSPORTER_2"/>
    <property type="match status" value="1"/>
</dbReference>
<dbReference type="InterPro" id="IPR017871">
    <property type="entry name" value="ABC_transporter-like_CS"/>
</dbReference>
<feature type="region of interest" description="Disordered" evidence="5">
    <location>
        <begin position="1"/>
        <end position="26"/>
    </location>
</feature>
<dbReference type="AlphaFoldDB" id="A0A4R9A754"/>
<protein>
    <recommendedName>
        <fullName evidence="4">ABC-type quaternary amine transporter</fullName>
        <ecNumber evidence="4">7.6.2.9</ecNumber>
    </recommendedName>
</protein>
<dbReference type="OrthoDB" id="9802264at2"/>
<dbReference type="FunFam" id="3.40.50.300:FF:000425">
    <property type="entry name" value="Probable ABC transporter, ATP-binding subunit"/>
    <property type="match status" value="1"/>
</dbReference>
<dbReference type="InterPro" id="IPR013611">
    <property type="entry name" value="Transp-assoc_OB_typ2"/>
</dbReference>
<feature type="compositionally biased region" description="Low complexity" evidence="5">
    <location>
        <begin position="15"/>
        <end position="26"/>
    </location>
</feature>
<organism evidence="7 8">
    <name type="scientific">Cryobacterium frigoriphilum</name>
    <dbReference type="NCBI Taxonomy" id="1259150"/>
    <lineage>
        <taxon>Bacteria</taxon>
        <taxon>Bacillati</taxon>
        <taxon>Actinomycetota</taxon>
        <taxon>Actinomycetes</taxon>
        <taxon>Micrococcales</taxon>
        <taxon>Microbacteriaceae</taxon>
        <taxon>Cryobacterium</taxon>
    </lineage>
</organism>
<evidence type="ECO:0000256" key="1">
    <source>
        <dbReference type="ARBA" id="ARBA00022448"/>
    </source>
</evidence>
<keyword evidence="3 7" id="KW-0067">ATP-binding</keyword>
<reference evidence="7 8" key="1">
    <citation type="submission" date="2019-03" db="EMBL/GenBank/DDBJ databases">
        <title>Genomics of glacier-inhabiting Cryobacterium strains.</title>
        <authorList>
            <person name="Liu Q."/>
            <person name="Xin Y.-H."/>
        </authorList>
    </citation>
    <scope>NUCLEOTIDE SEQUENCE [LARGE SCALE GENOMIC DNA]</scope>
    <source>
        <strain evidence="7 8">Hh14</strain>
    </source>
</reference>
<evidence type="ECO:0000313" key="8">
    <source>
        <dbReference type="Proteomes" id="UP000297447"/>
    </source>
</evidence>
<dbReference type="Pfam" id="PF08402">
    <property type="entry name" value="TOBE_2"/>
    <property type="match status" value="1"/>
</dbReference>
<dbReference type="PROSITE" id="PS00211">
    <property type="entry name" value="ABC_TRANSPORTER_1"/>
    <property type="match status" value="1"/>
</dbReference>
<sequence length="405" mass="42568">MKRLPPTSIDPAQPGTQGTSGTTRAGRGSVVHFAGVTKNFAGHRALDGFDLTIQAGEFVALLGPSGSGKTTALRVLAGLEGADAGSISINGTDVSALPTNKRDMGMVFQSYSLFPHLTAGENVEFGLRMRRVGAGERRSRAADALTLVGLSAHADRFAHQLSGGQQQRVALARALVTEPRVLLLDEPLSALDAKVRVQLRDEIRRIQTELGITTLFVTHDQDEALAVADRVAVMQNGRIEQVGTPEELYTRPASPFIADFVGLSNRLPGLVRYGFAEVHGVSLPLVDPSHLDGPVQVSIRPEDIEFVAPGHGTGHGTVHGTDQSVGIAAVVVSSSFLGSLRRTTVRLADGTSVFVQHDVRLRPQPGENVCLTLTGAPVSVEAAEPPVAATVDTSSAVTVTVPGQS</sequence>
<evidence type="ECO:0000259" key="6">
    <source>
        <dbReference type="PROSITE" id="PS50893"/>
    </source>
</evidence>
<feature type="domain" description="ABC transporter" evidence="6">
    <location>
        <begin position="31"/>
        <end position="261"/>
    </location>
</feature>
<dbReference type="EMBL" id="SOHE01000021">
    <property type="protein sequence ID" value="TFD53424.1"/>
    <property type="molecule type" value="Genomic_DNA"/>
</dbReference>
<gene>
    <name evidence="7" type="ORF">E3T55_05250</name>
</gene>
<dbReference type="GO" id="GO:0043190">
    <property type="term" value="C:ATP-binding cassette (ABC) transporter complex"/>
    <property type="evidence" value="ECO:0007669"/>
    <property type="project" value="InterPro"/>
</dbReference>
<dbReference type="InterPro" id="IPR003593">
    <property type="entry name" value="AAA+_ATPase"/>
</dbReference>
<dbReference type="PANTHER" id="PTHR42781">
    <property type="entry name" value="SPERMIDINE/PUTRESCINE IMPORT ATP-BINDING PROTEIN POTA"/>
    <property type="match status" value="1"/>
</dbReference>
<evidence type="ECO:0000256" key="5">
    <source>
        <dbReference type="SAM" id="MobiDB-lite"/>
    </source>
</evidence>
<dbReference type="PANTHER" id="PTHR42781:SF4">
    <property type="entry name" value="SPERMIDINE_PUTRESCINE IMPORT ATP-BINDING PROTEIN POTA"/>
    <property type="match status" value="1"/>
</dbReference>
<dbReference type="Proteomes" id="UP000297447">
    <property type="component" value="Unassembled WGS sequence"/>
</dbReference>
<dbReference type="SMART" id="SM00382">
    <property type="entry name" value="AAA"/>
    <property type="match status" value="1"/>
</dbReference>
<comment type="caution">
    <text evidence="7">The sequence shown here is derived from an EMBL/GenBank/DDBJ whole genome shotgun (WGS) entry which is preliminary data.</text>
</comment>
<evidence type="ECO:0000256" key="2">
    <source>
        <dbReference type="ARBA" id="ARBA00022741"/>
    </source>
</evidence>
<accession>A0A4R9A754</accession>